<dbReference type="Proteomes" id="UP000244240">
    <property type="component" value="Unassembled WGS sequence"/>
</dbReference>
<sequence length="180" mass="21055">MPNQKMRTERSPRPSKRRQPRRTRRQTRSTPPPEKPLDLSSIDLSKMINGFYTLRSTLKDLSSSLQRIEKIMDNAYQMFEIANHFVGQGRAFPRRRFRPPLRLVKPNRHEEEEIPRLNLPGPDEEAGQGGSLSTLLQNIDIPQMLKFLQSPFFRQMMTEFTQAKTSGYEADERGRKRKQG</sequence>
<feature type="region of interest" description="Disordered" evidence="1">
    <location>
        <begin position="109"/>
        <end position="130"/>
    </location>
</feature>
<dbReference type="RefSeq" id="WP_146172144.1">
    <property type="nucleotide sequence ID" value="NZ_QBKR01000010.1"/>
</dbReference>
<name>A0A2T6BV20_9BACL</name>
<feature type="compositionally biased region" description="Basic and acidic residues" evidence="1">
    <location>
        <begin position="1"/>
        <end position="12"/>
    </location>
</feature>
<organism evidence="2 3">
    <name type="scientific">Melghirimyces profundicolus</name>
    <dbReference type="NCBI Taxonomy" id="1242148"/>
    <lineage>
        <taxon>Bacteria</taxon>
        <taxon>Bacillati</taxon>
        <taxon>Bacillota</taxon>
        <taxon>Bacilli</taxon>
        <taxon>Bacillales</taxon>
        <taxon>Thermoactinomycetaceae</taxon>
        <taxon>Melghirimyces</taxon>
    </lineage>
</organism>
<dbReference type="EMBL" id="QBKR01000010">
    <property type="protein sequence ID" value="PTX59892.1"/>
    <property type="molecule type" value="Genomic_DNA"/>
</dbReference>
<reference evidence="2 3" key="1">
    <citation type="submission" date="2018-04" db="EMBL/GenBank/DDBJ databases">
        <title>Genomic Encyclopedia of Archaeal and Bacterial Type Strains, Phase II (KMG-II): from individual species to whole genera.</title>
        <authorList>
            <person name="Goeker M."/>
        </authorList>
    </citation>
    <scope>NUCLEOTIDE SEQUENCE [LARGE SCALE GENOMIC DNA]</scope>
    <source>
        <strain evidence="2 3">DSM 45787</strain>
    </source>
</reference>
<feature type="compositionally biased region" description="Basic residues" evidence="1">
    <location>
        <begin position="13"/>
        <end position="27"/>
    </location>
</feature>
<evidence type="ECO:0000313" key="3">
    <source>
        <dbReference type="Proteomes" id="UP000244240"/>
    </source>
</evidence>
<gene>
    <name evidence="2" type="ORF">C8P63_11036</name>
</gene>
<dbReference type="AlphaFoldDB" id="A0A2T6BV20"/>
<evidence type="ECO:0000256" key="1">
    <source>
        <dbReference type="SAM" id="MobiDB-lite"/>
    </source>
</evidence>
<feature type="region of interest" description="Disordered" evidence="1">
    <location>
        <begin position="1"/>
        <end position="40"/>
    </location>
</feature>
<proteinExistence type="predicted"/>
<keyword evidence="3" id="KW-1185">Reference proteome</keyword>
<dbReference type="OrthoDB" id="2990859at2"/>
<comment type="caution">
    <text evidence="2">The sequence shown here is derived from an EMBL/GenBank/DDBJ whole genome shotgun (WGS) entry which is preliminary data.</text>
</comment>
<protein>
    <submittedName>
        <fullName evidence="2">Uncharacterized protein</fullName>
    </submittedName>
</protein>
<evidence type="ECO:0000313" key="2">
    <source>
        <dbReference type="EMBL" id="PTX59892.1"/>
    </source>
</evidence>
<accession>A0A2T6BV20</accession>